<accession>A0A0J8DAK3</accession>
<dbReference type="InterPro" id="IPR014729">
    <property type="entry name" value="Rossmann-like_a/b/a_fold"/>
</dbReference>
<evidence type="ECO:0000256" key="4">
    <source>
        <dbReference type="ARBA" id="ARBA00022643"/>
    </source>
</evidence>
<dbReference type="Pfam" id="PF06574">
    <property type="entry name" value="FAD_syn"/>
    <property type="match status" value="1"/>
</dbReference>
<dbReference type="AlphaFoldDB" id="A0A0J8DAK3"/>
<dbReference type="InterPro" id="IPR002606">
    <property type="entry name" value="Riboflavin_kinase_bac"/>
</dbReference>
<evidence type="ECO:0000256" key="13">
    <source>
        <dbReference type="ARBA" id="ARBA00049494"/>
    </source>
</evidence>
<feature type="domain" description="Riboflavin kinase" evidence="15">
    <location>
        <begin position="182"/>
        <end position="305"/>
    </location>
</feature>
<dbReference type="InterPro" id="IPR015864">
    <property type="entry name" value="FAD_synthase"/>
</dbReference>
<dbReference type="UniPathway" id="UPA00276">
    <property type="reaction ID" value="UER00406"/>
</dbReference>
<dbReference type="GO" id="GO:0006747">
    <property type="term" value="P:FAD biosynthetic process"/>
    <property type="evidence" value="ECO:0007669"/>
    <property type="project" value="UniProtKB-UniRule"/>
</dbReference>
<dbReference type="PANTHER" id="PTHR22749">
    <property type="entry name" value="RIBOFLAVIN KINASE/FMN ADENYLYLTRANSFERASE"/>
    <property type="match status" value="1"/>
</dbReference>
<dbReference type="InterPro" id="IPR023468">
    <property type="entry name" value="Riboflavin_kinase"/>
</dbReference>
<keyword evidence="9 14" id="KW-0274">FAD</keyword>
<dbReference type="FunFam" id="3.40.50.620:FF:000021">
    <property type="entry name" value="Riboflavin biosynthesis protein"/>
    <property type="match status" value="1"/>
</dbReference>
<evidence type="ECO:0000256" key="8">
    <source>
        <dbReference type="ARBA" id="ARBA00022777"/>
    </source>
</evidence>
<dbReference type="PATRIC" id="fig|1121307.3.peg.2390"/>
<evidence type="ECO:0000256" key="11">
    <source>
        <dbReference type="ARBA" id="ARBA00023268"/>
    </source>
</evidence>
<dbReference type="EC" id="2.7.1.26" evidence="14"/>
<keyword evidence="11" id="KW-0511">Multifunctional enzyme</keyword>
<evidence type="ECO:0000313" key="16">
    <source>
        <dbReference type="EMBL" id="KMT23060.1"/>
    </source>
</evidence>
<gene>
    <name evidence="16" type="primary">ribC</name>
    <name evidence="16" type="ORF">CLCY_7c01070</name>
</gene>
<evidence type="ECO:0000256" key="6">
    <source>
        <dbReference type="ARBA" id="ARBA00022695"/>
    </source>
</evidence>
<evidence type="ECO:0000256" key="5">
    <source>
        <dbReference type="ARBA" id="ARBA00022679"/>
    </source>
</evidence>
<keyword evidence="17" id="KW-1185">Reference proteome</keyword>
<dbReference type="SMART" id="SM00904">
    <property type="entry name" value="Flavokinase"/>
    <property type="match status" value="1"/>
</dbReference>
<evidence type="ECO:0000313" key="17">
    <source>
        <dbReference type="Proteomes" id="UP000036756"/>
    </source>
</evidence>
<dbReference type="STRING" id="1121307.CLCY_7c01070"/>
<dbReference type="Pfam" id="PF01687">
    <property type="entry name" value="Flavokinase"/>
    <property type="match status" value="1"/>
</dbReference>
<dbReference type="Proteomes" id="UP000036756">
    <property type="component" value="Unassembled WGS sequence"/>
</dbReference>
<keyword evidence="8 14" id="KW-0418">Kinase</keyword>
<dbReference type="SUPFAM" id="SSF82114">
    <property type="entry name" value="Riboflavin kinase-like"/>
    <property type="match status" value="1"/>
</dbReference>
<dbReference type="GO" id="GO:0005524">
    <property type="term" value="F:ATP binding"/>
    <property type="evidence" value="ECO:0007669"/>
    <property type="project" value="UniProtKB-UniRule"/>
</dbReference>
<dbReference type="NCBIfam" id="TIGR00083">
    <property type="entry name" value="ribF"/>
    <property type="match status" value="1"/>
</dbReference>
<keyword evidence="3 14" id="KW-0285">Flavoprotein</keyword>
<evidence type="ECO:0000256" key="3">
    <source>
        <dbReference type="ARBA" id="ARBA00022630"/>
    </source>
</evidence>
<dbReference type="EC" id="2.7.7.2" evidence="14"/>
<name>A0A0J8DAK3_CLOCY</name>
<comment type="catalytic activity">
    <reaction evidence="12 14">
        <text>riboflavin + ATP = FMN + ADP + H(+)</text>
        <dbReference type="Rhea" id="RHEA:14357"/>
        <dbReference type="ChEBI" id="CHEBI:15378"/>
        <dbReference type="ChEBI" id="CHEBI:30616"/>
        <dbReference type="ChEBI" id="CHEBI:57986"/>
        <dbReference type="ChEBI" id="CHEBI:58210"/>
        <dbReference type="ChEBI" id="CHEBI:456216"/>
        <dbReference type="EC" id="2.7.1.26"/>
    </reaction>
</comment>
<keyword evidence="10 14" id="KW-0067">ATP-binding</keyword>
<dbReference type="RefSeq" id="WP_048569438.1">
    <property type="nucleotide sequence ID" value="NZ_LFVU01000003.1"/>
</dbReference>
<evidence type="ECO:0000256" key="10">
    <source>
        <dbReference type="ARBA" id="ARBA00022840"/>
    </source>
</evidence>
<dbReference type="PIRSF" id="PIRSF004491">
    <property type="entry name" value="FAD_Synth"/>
    <property type="match status" value="1"/>
</dbReference>
<dbReference type="OrthoDB" id="9803667at2"/>
<keyword evidence="6 14" id="KW-0548">Nucleotidyltransferase</keyword>
<evidence type="ECO:0000256" key="2">
    <source>
        <dbReference type="ARBA" id="ARBA00005201"/>
    </source>
</evidence>
<evidence type="ECO:0000259" key="15">
    <source>
        <dbReference type="SMART" id="SM00904"/>
    </source>
</evidence>
<dbReference type="Gene3D" id="2.40.30.30">
    <property type="entry name" value="Riboflavin kinase-like"/>
    <property type="match status" value="1"/>
</dbReference>
<dbReference type="EMBL" id="LFVU01000003">
    <property type="protein sequence ID" value="KMT23060.1"/>
    <property type="molecule type" value="Genomic_DNA"/>
</dbReference>
<sequence>MKIFKGNFESLKLSEEVCIALGTFDGVHRGHQAIIREAVETAKEKNLKSAVLTFDIHPRSLLYKVNAPKLITDNQSKSKIIETLGVDYLLFVKFDESLRNLDDLTFLEGLVKRLNAKAIVCGYNYTFGKGGRGNSDLLNHYSDLFHFDLKVVDRVSFGSEKISSTVIREKISQGNIKEANRLLGYNLFCIGEVVKGKGLAHTIGFPTANVIIEDNLCFKNGVYITLTHIDNSIYPSITNVGYTPTVESKYRVMETNIFDFSNNIYGKNIKVEFLEFLRGETKFPSVEDLIKRVNIDIKDSKEYFKNNIYNN</sequence>
<comment type="similarity">
    <text evidence="14">Belongs to the ribF family.</text>
</comment>
<comment type="catalytic activity">
    <reaction evidence="13 14">
        <text>FMN + ATP + H(+) = FAD + diphosphate</text>
        <dbReference type="Rhea" id="RHEA:17237"/>
        <dbReference type="ChEBI" id="CHEBI:15378"/>
        <dbReference type="ChEBI" id="CHEBI:30616"/>
        <dbReference type="ChEBI" id="CHEBI:33019"/>
        <dbReference type="ChEBI" id="CHEBI:57692"/>
        <dbReference type="ChEBI" id="CHEBI:58210"/>
        <dbReference type="EC" id="2.7.7.2"/>
    </reaction>
</comment>
<comment type="pathway">
    <text evidence="2 14">Cofactor biosynthesis; FMN biosynthesis; FMN from riboflavin (ATP route): step 1/1.</text>
</comment>
<keyword evidence="4 14" id="KW-0288">FMN</keyword>
<dbReference type="CDD" id="cd02064">
    <property type="entry name" value="FAD_synthetase_N"/>
    <property type="match status" value="1"/>
</dbReference>
<dbReference type="GO" id="GO:0008531">
    <property type="term" value="F:riboflavin kinase activity"/>
    <property type="evidence" value="ECO:0007669"/>
    <property type="project" value="UniProtKB-UniRule"/>
</dbReference>
<dbReference type="InterPro" id="IPR023465">
    <property type="entry name" value="Riboflavin_kinase_dom_sf"/>
</dbReference>
<evidence type="ECO:0000256" key="14">
    <source>
        <dbReference type="PIRNR" id="PIRNR004491"/>
    </source>
</evidence>
<evidence type="ECO:0000256" key="9">
    <source>
        <dbReference type="ARBA" id="ARBA00022827"/>
    </source>
</evidence>
<dbReference type="UniPathway" id="UPA00277">
    <property type="reaction ID" value="UER00407"/>
</dbReference>
<dbReference type="NCBIfam" id="NF004162">
    <property type="entry name" value="PRK05627.1-5"/>
    <property type="match status" value="1"/>
</dbReference>
<evidence type="ECO:0000256" key="1">
    <source>
        <dbReference type="ARBA" id="ARBA00004726"/>
    </source>
</evidence>
<proteinExistence type="inferred from homology"/>
<organism evidence="16 17">
    <name type="scientific">Clostridium cylindrosporum DSM 605</name>
    <dbReference type="NCBI Taxonomy" id="1121307"/>
    <lineage>
        <taxon>Bacteria</taxon>
        <taxon>Bacillati</taxon>
        <taxon>Bacillota</taxon>
        <taxon>Clostridia</taxon>
        <taxon>Eubacteriales</taxon>
        <taxon>Clostridiaceae</taxon>
        <taxon>Clostridium</taxon>
    </lineage>
</organism>
<evidence type="ECO:0000256" key="12">
    <source>
        <dbReference type="ARBA" id="ARBA00047880"/>
    </source>
</evidence>
<keyword evidence="7 14" id="KW-0547">Nucleotide-binding</keyword>
<reference evidence="16 17" key="1">
    <citation type="submission" date="2015-06" db="EMBL/GenBank/DDBJ databases">
        <title>Draft genome sequence of the purine-degrading Clostridium cylindrosporum HC-1 (DSM 605).</title>
        <authorList>
            <person name="Poehlein A."/>
            <person name="Schiel-Bengelsdorf B."/>
            <person name="Bengelsdorf F."/>
            <person name="Daniel R."/>
            <person name="Duerre P."/>
        </authorList>
    </citation>
    <scope>NUCLEOTIDE SEQUENCE [LARGE SCALE GENOMIC DNA]</scope>
    <source>
        <strain evidence="16 17">DSM 605</strain>
    </source>
</reference>
<protein>
    <recommendedName>
        <fullName evidence="14">Riboflavin biosynthesis protein</fullName>
    </recommendedName>
    <domain>
        <recommendedName>
            <fullName evidence="14">Riboflavin kinase</fullName>
            <ecNumber evidence="14">2.7.1.26</ecNumber>
        </recommendedName>
        <alternativeName>
            <fullName evidence="14">Flavokinase</fullName>
        </alternativeName>
    </domain>
    <domain>
        <recommendedName>
            <fullName evidence="14">FMN adenylyltransferase</fullName>
            <ecNumber evidence="14">2.7.7.2</ecNumber>
        </recommendedName>
        <alternativeName>
            <fullName evidence="14">FAD pyrophosphorylase</fullName>
        </alternativeName>
        <alternativeName>
            <fullName evidence="14">FAD synthase</fullName>
        </alternativeName>
    </domain>
</protein>
<dbReference type="Gene3D" id="3.40.50.620">
    <property type="entry name" value="HUPs"/>
    <property type="match status" value="1"/>
</dbReference>
<keyword evidence="5 14" id="KW-0808">Transferase</keyword>
<dbReference type="PANTHER" id="PTHR22749:SF6">
    <property type="entry name" value="RIBOFLAVIN KINASE"/>
    <property type="match status" value="1"/>
</dbReference>
<dbReference type="InterPro" id="IPR015865">
    <property type="entry name" value="Riboflavin_kinase_bac/euk"/>
</dbReference>
<comment type="caution">
    <text evidence="16">The sequence shown here is derived from an EMBL/GenBank/DDBJ whole genome shotgun (WGS) entry which is preliminary data.</text>
</comment>
<comment type="pathway">
    <text evidence="1 14">Cofactor biosynthesis; FAD biosynthesis; FAD from FMN: step 1/1.</text>
</comment>
<dbReference type="SUPFAM" id="SSF52374">
    <property type="entry name" value="Nucleotidylyl transferase"/>
    <property type="match status" value="1"/>
</dbReference>
<dbReference type="GO" id="GO:0009231">
    <property type="term" value="P:riboflavin biosynthetic process"/>
    <property type="evidence" value="ECO:0007669"/>
    <property type="project" value="InterPro"/>
</dbReference>
<evidence type="ECO:0000256" key="7">
    <source>
        <dbReference type="ARBA" id="ARBA00022741"/>
    </source>
</evidence>
<dbReference type="GO" id="GO:0003919">
    <property type="term" value="F:FMN adenylyltransferase activity"/>
    <property type="evidence" value="ECO:0007669"/>
    <property type="project" value="UniProtKB-UniRule"/>
</dbReference>
<dbReference type="GO" id="GO:0009398">
    <property type="term" value="P:FMN biosynthetic process"/>
    <property type="evidence" value="ECO:0007669"/>
    <property type="project" value="UniProtKB-UniRule"/>
</dbReference>